<evidence type="ECO:0000313" key="2">
    <source>
        <dbReference type="EMBL" id="WWF02075.1"/>
    </source>
</evidence>
<protein>
    <recommendedName>
        <fullName evidence="4">Lipoprotein</fullName>
    </recommendedName>
</protein>
<gene>
    <name evidence="2" type="ORF">N4J17_00150</name>
</gene>
<keyword evidence="1" id="KW-0472">Membrane</keyword>
<name>A0ABZ2F676_METCP</name>
<reference evidence="2 3" key="1">
    <citation type="submission" date="2022-09" db="EMBL/GenBank/DDBJ databases">
        <authorList>
            <person name="Giprobiosintez L."/>
        </authorList>
    </citation>
    <scope>NUCLEOTIDE SEQUENCE [LARGE SCALE GENOMIC DNA]</scope>
    <source>
        <strain evidence="3">VKPM-B-12549 (GBS-15)</strain>
    </source>
</reference>
<organism evidence="2 3">
    <name type="scientific">Methylococcus capsulatus</name>
    <dbReference type="NCBI Taxonomy" id="414"/>
    <lineage>
        <taxon>Bacteria</taxon>
        <taxon>Pseudomonadati</taxon>
        <taxon>Pseudomonadota</taxon>
        <taxon>Gammaproteobacteria</taxon>
        <taxon>Methylococcales</taxon>
        <taxon>Methylococcaceae</taxon>
        <taxon>Methylococcus</taxon>
    </lineage>
</organism>
<dbReference type="Proteomes" id="UP001359308">
    <property type="component" value="Chromosome"/>
</dbReference>
<dbReference type="EMBL" id="CP104311">
    <property type="protein sequence ID" value="WWF02075.1"/>
    <property type="molecule type" value="Genomic_DNA"/>
</dbReference>
<accession>A0ABZ2F676</accession>
<evidence type="ECO:0008006" key="4">
    <source>
        <dbReference type="Google" id="ProtNLM"/>
    </source>
</evidence>
<keyword evidence="3" id="KW-1185">Reference proteome</keyword>
<keyword evidence="1" id="KW-1133">Transmembrane helix</keyword>
<feature type="transmembrane region" description="Helical" evidence="1">
    <location>
        <begin position="81"/>
        <end position="104"/>
    </location>
</feature>
<sequence length="137" mass="14742">MRKEPSNKVYDVLRWFGLLPIAVLAAWLAWIAVNILGRFSLGSVGVTPDDFIGKLYFMTAGHAAIGIAFVYVGAKIAPVRRVIVAFILGGTGIVVSGFLLFPALMVRDWWAVWGGLFVAVGAGAVVWAVHVGEIDLE</sequence>
<feature type="transmembrane region" description="Helical" evidence="1">
    <location>
        <begin position="55"/>
        <end position="74"/>
    </location>
</feature>
<evidence type="ECO:0000313" key="3">
    <source>
        <dbReference type="Proteomes" id="UP001359308"/>
    </source>
</evidence>
<evidence type="ECO:0000256" key="1">
    <source>
        <dbReference type="SAM" id="Phobius"/>
    </source>
</evidence>
<feature type="transmembrane region" description="Helical" evidence="1">
    <location>
        <begin position="110"/>
        <end position="129"/>
    </location>
</feature>
<dbReference type="RefSeq" id="WP_198322507.1">
    <property type="nucleotide sequence ID" value="NZ_CP104311.1"/>
</dbReference>
<feature type="transmembrane region" description="Helical" evidence="1">
    <location>
        <begin position="12"/>
        <end position="35"/>
    </location>
</feature>
<proteinExistence type="predicted"/>
<keyword evidence="1" id="KW-0812">Transmembrane</keyword>